<keyword evidence="2" id="KW-0472">Membrane</keyword>
<evidence type="ECO:0000313" key="3">
    <source>
        <dbReference type="EMBL" id="KAK2168468.1"/>
    </source>
</evidence>
<comment type="caution">
    <text evidence="3">The sequence shown here is derived from an EMBL/GenBank/DDBJ whole genome shotgun (WGS) entry which is preliminary data.</text>
</comment>
<protein>
    <submittedName>
        <fullName evidence="3">Uncharacterized protein</fullName>
    </submittedName>
</protein>
<dbReference type="AlphaFoldDB" id="A0AAD9KB70"/>
<accession>A0AAD9KB70</accession>
<evidence type="ECO:0000256" key="2">
    <source>
        <dbReference type="SAM" id="Phobius"/>
    </source>
</evidence>
<organism evidence="3 4">
    <name type="scientific">Ridgeia piscesae</name>
    <name type="common">Tubeworm</name>
    <dbReference type="NCBI Taxonomy" id="27915"/>
    <lineage>
        <taxon>Eukaryota</taxon>
        <taxon>Metazoa</taxon>
        <taxon>Spiralia</taxon>
        <taxon>Lophotrochozoa</taxon>
        <taxon>Annelida</taxon>
        <taxon>Polychaeta</taxon>
        <taxon>Sedentaria</taxon>
        <taxon>Canalipalpata</taxon>
        <taxon>Sabellida</taxon>
        <taxon>Siboglinidae</taxon>
        <taxon>Ridgeia</taxon>
    </lineage>
</organism>
<evidence type="ECO:0000313" key="4">
    <source>
        <dbReference type="Proteomes" id="UP001209878"/>
    </source>
</evidence>
<gene>
    <name evidence="3" type="ORF">NP493_1228g00020</name>
</gene>
<keyword evidence="2" id="KW-0812">Transmembrane</keyword>
<evidence type="ECO:0000256" key="1">
    <source>
        <dbReference type="SAM" id="MobiDB-lite"/>
    </source>
</evidence>
<name>A0AAD9KB70_RIDPI</name>
<feature type="transmembrane region" description="Helical" evidence="2">
    <location>
        <begin position="111"/>
        <end position="140"/>
    </location>
</feature>
<dbReference type="Proteomes" id="UP001209878">
    <property type="component" value="Unassembled WGS sequence"/>
</dbReference>
<feature type="transmembrane region" description="Helical" evidence="2">
    <location>
        <begin position="77"/>
        <end position="99"/>
    </location>
</feature>
<dbReference type="EMBL" id="JAODUO010001227">
    <property type="protein sequence ID" value="KAK2168468.1"/>
    <property type="molecule type" value="Genomic_DNA"/>
</dbReference>
<feature type="region of interest" description="Disordered" evidence="1">
    <location>
        <begin position="1"/>
        <end position="22"/>
    </location>
</feature>
<proteinExistence type="predicted"/>
<sequence>MDASTPTIVSGAGDVSSRQSHAPGLRGDVIHTQQLEHPSTRSTSSKILAVIFAIYHVIYSVAWLIEFIVLIDYVDNIRWIPVMATGGISFLFIGILEHFTRTKKHSTNIAMLMFTIVGLVAVNITFLWSEFTIISFAGYIDMEENIFPWAVATVLLFTWRNHRSSLECREMCDSFR</sequence>
<feature type="transmembrane region" description="Helical" evidence="2">
    <location>
        <begin position="47"/>
        <end position="71"/>
    </location>
</feature>
<keyword evidence="2" id="KW-1133">Transmembrane helix</keyword>
<keyword evidence="4" id="KW-1185">Reference proteome</keyword>
<feature type="transmembrane region" description="Helical" evidence="2">
    <location>
        <begin position="146"/>
        <end position="162"/>
    </location>
</feature>
<reference evidence="3" key="1">
    <citation type="journal article" date="2023" name="Mol. Biol. Evol.">
        <title>Third-Generation Sequencing Reveals the Adaptive Role of the Epigenome in Three Deep-Sea Polychaetes.</title>
        <authorList>
            <person name="Perez M."/>
            <person name="Aroh O."/>
            <person name="Sun Y."/>
            <person name="Lan Y."/>
            <person name="Juniper S.K."/>
            <person name="Young C.R."/>
            <person name="Angers B."/>
            <person name="Qian P.Y."/>
        </authorList>
    </citation>
    <scope>NUCLEOTIDE SEQUENCE</scope>
    <source>
        <strain evidence="3">R07B-5</strain>
    </source>
</reference>